<keyword evidence="1" id="KW-0812">Transmembrane</keyword>
<evidence type="ECO:0000313" key="2">
    <source>
        <dbReference type="EMBL" id="EEH57016.1"/>
    </source>
</evidence>
<feature type="transmembrane region" description="Helical" evidence="1">
    <location>
        <begin position="129"/>
        <end position="148"/>
    </location>
</feature>
<evidence type="ECO:0000313" key="3">
    <source>
        <dbReference type="Proteomes" id="UP000001876"/>
    </source>
</evidence>
<dbReference type="GeneID" id="9684000"/>
<dbReference type="Proteomes" id="UP000001876">
    <property type="component" value="Unassembled WGS sequence"/>
</dbReference>
<keyword evidence="1" id="KW-0472">Membrane</keyword>
<sequence length="199" mass="22332">MYAGVGVHRDVRGATVQLERALERSQDASEAFAPLMALIGLRCSHFVENVVASAREASTRAYRVYRFFKRPEEPWKAMRRKDPPAPARDAEKARLKEANARALNERDRKATRRSDPRRLQPVFRSTEDAVLVVLCACVVLLLYTRFVVMRRYETLASRGARREDAGWIGAQILYAGAGLACAVAILIGITVYDFAVSVF</sequence>
<name>C1MRS6_MICPC</name>
<gene>
    <name evidence="2" type="ORF">MICPUCDRAFT_68277</name>
</gene>
<organism evidence="3">
    <name type="scientific">Micromonas pusilla (strain CCMP1545)</name>
    <name type="common">Picoplanktonic green alga</name>
    <dbReference type="NCBI Taxonomy" id="564608"/>
    <lineage>
        <taxon>Eukaryota</taxon>
        <taxon>Viridiplantae</taxon>
        <taxon>Chlorophyta</taxon>
        <taxon>Mamiellophyceae</taxon>
        <taxon>Mamiellales</taxon>
        <taxon>Mamiellaceae</taxon>
        <taxon>Micromonas</taxon>
    </lineage>
</organism>
<proteinExistence type="predicted"/>
<dbReference type="RefSeq" id="XP_003058561.1">
    <property type="nucleotide sequence ID" value="XM_003058515.1"/>
</dbReference>
<dbReference type="AlphaFoldDB" id="C1MRS6"/>
<dbReference type="KEGG" id="mpp:MICPUCDRAFT_68277"/>
<keyword evidence="3" id="KW-1185">Reference proteome</keyword>
<keyword evidence="1" id="KW-1133">Transmembrane helix</keyword>
<feature type="transmembrane region" description="Helical" evidence="1">
    <location>
        <begin position="168"/>
        <end position="192"/>
    </location>
</feature>
<protein>
    <submittedName>
        <fullName evidence="2">Predicted protein</fullName>
    </submittedName>
</protein>
<reference evidence="2 3" key="1">
    <citation type="journal article" date="2009" name="Science">
        <title>Green evolution and dynamic adaptations revealed by genomes of the marine picoeukaryotes Micromonas.</title>
        <authorList>
            <person name="Worden A.Z."/>
            <person name="Lee J.H."/>
            <person name="Mock T."/>
            <person name="Rouze P."/>
            <person name="Simmons M.P."/>
            <person name="Aerts A.L."/>
            <person name="Allen A.E."/>
            <person name="Cuvelier M.L."/>
            <person name="Derelle E."/>
            <person name="Everett M.V."/>
            <person name="Foulon E."/>
            <person name="Grimwood J."/>
            <person name="Gundlach H."/>
            <person name="Henrissat B."/>
            <person name="Napoli C."/>
            <person name="McDonald S.M."/>
            <person name="Parker M.S."/>
            <person name="Rombauts S."/>
            <person name="Salamov A."/>
            <person name="Von Dassow P."/>
            <person name="Badger J.H."/>
            <person name="Coutinho P.M."/>
            <person name="Demir E."/>
            <person name="Dubchak I."/>
            <person name="Gentemann C."/>
            <person name="Eikrem W."/>
            <person name="Gready J.E."/>
            <person name="John U."/>
            <person name="Lanier W."/>
            <person name="Lindquist E.A."/>
            <person name="Lucas S."/>
            <person name="Mayer K.F."/>
            <person name="Moreau H."/>
            <person name="Not F."/>
            <person name="Otillar R."/>
            <person name="Panaud O."/>
            <person name="Pangilinan J."/>
            <person name="Paulsen I."/>
            <person name="Piegu B."/>
            <person name="Poliakov A."/>
            <person name="Robbens S."/>
            <person name="Schmutz J."/>
            <person name="Toulza E."/>
            <person name="Wyss T."/>
            <person name="Zelensky A."/>
            <person name="Zhou K."/>
            <person name="Armbrust E.V."/>
            <person name="Bhattacharya D."/>
            <person name="Goodenough U.W."/>
            <person name="Van de Peer Y."/>
            <person name="Grigoriev I.V."/>
        </authorList>
    </citation>
    <scope>NUCLEOTIDE SEQUENCE [LARGE SCALE GENOMIC DNA]</scope>
    <source>
        <strain evidence="2 3">CCMP1545</strain>
    </source>
</reference>
<accession>C1MRS6</accession>
<dbReference type="EMBL" id="GG663739">
    <property type="protein sequence ID" value="EEH57016.1"/>
    <property type="molecule type" value="Genomic_DNA"/>
</dbReference>
<evidence type="ECO:0000256" key="1">
    <source>
        <dbReference type="SAM" id="Phobius"/>
    </source>
</evidence>